<dbReference type="PANTHER" id="PTHR48086:SF10">
    <property type="entry name" value="AGR155CP"/>
    <property type="match status" value="1"/>
</dbReference>
<comment type="subcellular location">
    <subcellularLocation>
        <location evidence="1">Membrane</location>
        <topology evidence="1">Multi-pass membrane protein</topology>
    </subcellularLocation>
</comment>
<organism evidence="10 11">
    <name type="scientific">Funneliformis mosseae</name>
    <name type="common">Endomycorrhizal fungus</name>
    <name type="synonym">Glomus mosseae</name>
    <dbReference type="NCBI Taxonomy" id="27381"/>
    <lineage>
        <taxon>Eukaryota</taxon>
        <taxon>Fungi</taxon>
        <taxon>Fungi incertae sedis</taxon>
        <taxon>Mucoromycota</taxon>
        <taxon>Glomeromycotina</taxon>
        <taxon>Glomeromycetes</taxon>
        <taxon>Glomerales</taxon>
        <taxon>Glomeraceae</taxon>
        <taxon>Funneliformis</taxon>
    </lineage>
</organism>
<evidence type="ECO:0000313" key="10">
    <source>
        <dbReference type="EMBL" id="CAG8528183.1"/>
    </source>
</evidence>
<feature type="transmembrane region" description="Helical" evidence="9">
    <location>
        <begin position="308"/>
        <end position="332"/>
    </location>
</feature>
<feature type="transmembrane region" description="Helical" evidence="9">
    <location>
        <begin position="488"/>
        <end position="511"/>
    </location>
</feature>
<reference evidence="10" key="1">
    <citation type="submission" date="2021-06" db="EMBL/GenBank/DDBJ databases">
        <authorList>
            <person name="Kallberg Y."/>
            <person name="Tangrot J."/>
            <person name="Rosling A."/>
        </authorList>
    </citation>
    <scope>NUCLEOTIDE SEQUENCE</scope>
    <source>
        <strain evidence="10">87-6 pot B 2015</strain>
    </source>
</reference>
<evidence type="ECO:0000256" key="6">
    <source>
        <dbReference type="ARBA" id="ARBA00023136"/>
    </source>
</evidence>
<feature type="transmembrane region" description="Helical" evidence="9">
    <location>
        <begin position="392"/>
        <end position="410"/>
    </location>
</feature>
<feature type="transmembrane region" description="Helical" evidence="9">
    <location>
        <begin position="119"/>
        <end position="140"/>
    </location>
</feature>
<proteinExistence type="inferred from homology"/>
<dbReference type="GO" id="GO:0015606">
    <property type="term" value="F:spermidine transmembrane transporter activity"/>
    <property type="evidence" value="ECO:0007669"/>
    <property type="project" value="TreeGrafter"/>
</dbReference>
<feature type="transmembrane region" description="Helical" evidence="9">
    <location>
        <begin position="199"/>
        <end position="217"/>
    </location>
</feature>
<evidence type="ECO:0000256" key="4">
    <source>
        <dbReference type="ARBA" id="ARBA00022692"/>
    </source>
</evidence>
<evidence type="ECO:0000256" key="9">
    <source>
        <dbReference type="SAM" id="Phobius"/>
    </source>
</evidence>
<feature type="region of interest" description="Disordered" evidence="8">
    <location>
        <begin position="535"/>
        <end position="570"/>
    </location>
</feature>
<keyword evidence="4 9" id="KW-0812">Transmembrane</keyword>
<accession>A0A9N9AEQ6</accession>
<keyword evidence="11" id="KW-1185">Reference proteome</keyword>
<evidence type="ECO:0000256" key="3">
    <source>
        <dbReference type="ARBA" id="ARBA00022448"/>
    </source>
</evidence>
<evidence type="ECO:0000256" key="8">
    <source>
        <dbReference type="SAM" id="MobiDB-lite"/>
    </source>
</evidence>
<dbReference type="GO" id="GO:0005886">
    <property type="term" value="C:plasma membrane"/>
    <property type="evidence" value="ECO:0007669"/>
    <property type="project" value="TreeGrafter"/>
</dbReference>
<keyword evidence="6 9" id="KW-0472">Membrane</keyword>
<evidence type="ECO:0000256" key="7">
    <source>
        <dbReference type="RuleBase" id="RU362091"/>
    </source>
</evidence>
<feature type="transmembrane region" description="Helical" evidence="9">
    <location>
        <begin position="416"/>
        <end position="437"/>
    </location>
</feature>
<feature type="compositionally biased region" description="Polar residues" evidence="8">
    <location>
        <begin position="561"/>
        <end position="570"/>
    </location>
</feature>
<evidence type="ECO:0000256" key="5">
    <source>
        <dbReference type="ARBA" id="ARBA00022989"/>
    </source>
</evidence>
<protein>
    <submittedName>
        <fullName evidence="10">16443_t:CDS:1</fullName>
    </submittedName>
</protein>
<dbReference type="Gene3D" id="1.20.1730.10">
    <property type="entry name" value="Sodium/glucose cotransporter"/>
    <property type="match status" value="1"/>
</dbReference>
<feature type="transmembrane region" description="Helical" evidence="9">
    <location>
        <begin position="449"/>
        <end position="468"/>
    </location>
</feature>
<feature type="transmembrane region" description="Helical" evidence="9">
    <location>
        <begin position="161"/>
        <end position="179"/>
    </location>
</feature>
<comment type="similarity">
    <text evidence="2 7">Belongs to the sodium:solute symporter (SSF) (TC 2.A.21) family.</text>
</comment>
<dbReference type="PANTHER" id="PTHR48086">
    <property type="entry name" value="SODIUM/PROLINE SYMPORTER-RELATED"/>
    <property type="match status" value="1"/>
</dbReference>
<sequence length="570" mass="62539">MLPAAVSNALIYVVLVIFLGIGTFAGYKKTKTKTDYLSSLGTQNAVALAANWFASIPRNLFGSWKRKLRKDWAEKVPLIPDQVNACVGKLPPKMFFFSIGSSILYAYPEVGTMAGLLGVFMYAFGSVVPLFVFAWLGPLIREKSPEGFTLTQFTLERFGRINQIYISLMSMAYMFSYMISELSAVGNIINLLTGLEKYAPVIMIAIITTIYTGYGGLRASLITDHIQGWAIIVLVVLSTIGLGTSVKIEKSVIDSSPLLKSNSLGWQLLYIMTVALAFSTLFHEGFWQRTFSSKNNRELRLSAIYGSIMLFPVLVLIGFTGILAAWSGLWPGEENLEGYLAFFALFKALPDWVSGIILVLTVSMSCAAYDTLISATTAIISNDLFRNRLPLNIIRGLSLVANIPAVVLGLKDLDVLRVFLIGDLLAAAAMPPILLGLFDQFYFINGIDALVGGIGGLFGVFAFGSILYNSAKMGFELLGLPSLYNNDYSVLGAFVAAPLASIFFTFLSFGVRLGVLWLYAKVKGDIFEFPKFTDTSKERKQAEDESNVQDSEKRNPEFTDGQKSLNDVEV</sequence>
<keyword evidence="5 9" id="KW-1133">Transmembrane helix</keyword>
<dbReference type="Pfam" id="PF00474">
    <property type="entry name" value="SSF"/>
    <property type="match status" value="1"/>
</dbReference>
<evidence type="ECO:0000313" key="11">
    <source>
        <dbReference type="Proteomes" id="UP000789375"/>
    </source>
</evidence>
<comment type="caution">
    <text evidence="10">The sequence shown here is derived from an EMBL/GenBank/DDBJ whole genome shotgun (WGS) entry which is preliminary data.</text>
</comment>
<dbReference type="EMBL" id="CAJVPP010001010">
    <property type="protein sequence ID" value="CAG8528183.1"/>
    <property type="molecule type" value="Genomic_DNA"/>
</dbReference>
<dbReference type="InterPro" id="IPR038377">
    <property type="entry name" value="Na/Glc_symporter_sf"/>
</dbReference>
<dbReference type="PROSITE" id="PS50283">
    <property type="entry name" value="NA_SOLUT_SYMP_3"/>
    <property type="match status" value="1"/>
</dbReference>
<evidence type="ECO:0000256" key="2">
    <source>
        <dbReference type="ARBA" id="ARBA00006434"/>
    </source>
</evidence>
<gene>
    <name evidence="10" type="ORF">FMOSSE_LOCUS5375</name>
</gene>
<keyword evidence="3" id="KW-0813">Transport</keyword>
<dbReference type="Proteomes" id="UP000789375">
    <property type="component" value="Unassembled WGS sequence"/>
</dbReference>
<dbReference type="InterPro" id="IPR050277">
    <property type="entry name" value="Sodium:Solute_Symporter"/>
</dbReference>
<feature type="transmembrane region" description="Helical" evidence="9">
    <location>
        <begin position="268"/>
        <end position="287"/>
    </location>
</feature>
<dbReference type="AlphaFoldDB" id="A0A9N9AEQ6"/>
<feature type="transmembrane region" description="Helical" evidence="9">
    <location>
        <begin position="229"/>
        <end position="248"/>
    </location>
</feature>
<name>A0A9N9AEQ6_FUNMO</name>
<feature type="transmembrane region" description="Helical" evidence="9">
    <location>
        <begin position="6"/>
        <end position="27"/>
    </location>
</feature>
<evidence type="ECO:0000256" key="1">
    <source>
        <dbReference type="ARBA" id="ARBA00004141"/>
    </source>
</evidence>
<dbReference type="InterPro" id="IPR001734">
    <property type="entry name" value="Na/solute_symporter"/>
</dbReference>